<keyword evidence="3" id="KW-1185">Reference proteome</keyword>
<feature type="domain" description="ABM" evidence="1">
    <location>
        <begin position="25"/>
        <end position="81"/>
    </location>
</feature>
<keyword evidence="2" id="KW-0560">Oxidoreductase</keyword>
<dbReference type="Pfam" id="PF03992">
    <property type="entry name" value="ABM"/>
    <property type="match status" value="1"/>
</dbReference>
<proteinExistence type="predicted"/>
<dbReference type="InterPro" id="IPR011008">
    <property type="entry name" value="Dimeric_a/b-barrel"/>
</dbReference>
<gene>
    <name evidence="2" type="ORF">HF685_07640</name>
</gene>
<name>A0A6H2DND0_9SPHN</name>
<dbReference type="PANTHER" id="PTHR37811">
    <property type="entry name" value="BLL5343 PROTEIN"/>
    <property type="match status" value="1"/>
</dbReference>
<dbReference type="Proteomes" id="UP000501600">
    <property type="component" value="Chromosome"/>
</dbReference>
<evidence type="ECO:0000259" key="1">
    <source>
        <dbReference type="Pfam" id="PF03992"/>
    </source>
</evidence>
<dbReference type="GO" id="GO:0004497">
    <property type="term" value="F:monooxygenase activity"/>
    <property type="evidence" value="ECO:0007669"/>
    <property type="project" value="UniProtKB-KW"/>
</dbReference>
<evidence type="ECO:0000313" key="3">
    <source>
        <dbReference type="Proteomes" id="UP000501600"/>
    </source>
</evidence>
<organism evidence="2 3">
    <name type="scientific">Parasphingorhabdus halotolerans</name>
    <dbReference type="NCBI Taxonomy" id="2725558"/>
    <lineage>
        <taxon>Bacteria</taxon>
        <taxon>Pseudomonadati</taxon>
        <taxon>Pseudomonadota</taxon>
        <taxon>Alphaproteobacteria</taxon>
        <taxon>Sphingomonadales</taxon>
        <taxon>Sphingomonadaceae</taxon>
        <taxon>Parasphingorhabdus</taxon>
    </lineage>
</organism>
<dbReference type="AlphaFoldDB" id="A0A6H2DND0"/>
<dbReference type="RefSeq" id="WP_168819024.1">
    <property type="nucleotide sequence ID" value="NZ_CP051217.1"/>
</dbReference>
<dbReference type="InterPro" id="IPR052936">
    <property type="entry name" value="Jasmonate_Hydroxylase-like"/>
</dbReference>
<dbReference type="Gene3D" id="3.30.70.100">
    <property type="match status" value="1"/>
</dbReference>
<dbReference type="InterPro" id="IPR007138">
    <property type="entry name" value="ABM_dom"/>
</dbReference>
<reference evidence="2 3" key="1">
    <citation type="submission" date="2020-04" db="EMBL/GenBank/DDBJ databases">
        <title>Genome sequence for Sphingorhabdus sp. strain M1.</title>
        <authorList>
            <person name="Park S.-J."/>
        </authorList>
    </citation>
    <scope>NUCLEOTIDE SEQUENCE [LARGE SCALE GENOMIC DNA]</scope>
    <source>
        <strain evidence="2 3">JK6</strain>
    </source>
</reference>
<protein>
    <submittedName>
        <fullName evidence="2">Antibiotic biosynthesis monooxygenase</fullName>
    </submittedName>
</protein>
<dbReference type="PANTHER" id="PTHR37811:SF2">
    <property type="entry name" value="ABM DOMAIN-CONTAINING PROTEIN"/>
    <property type="match status" value="1"/>
</dbReference>
<sequence>MMLHPAGSIAVIFCAKRTTIDEAGYQEAAAKMSALAKLQPGYLGEDHARTENGLGITISYWKDDSSAKAWRDQPDHAATREKGRDKWYEFYTLHVARVERSYDWQK</sequence>
<dbReference type="KEGG" id="phao:HF685_07640"/>
<dbReference type="SUPFAM" id="SSF54909">
    <property type="entry name" value="Dimeric alpha+beta barrel"/>
    <property type="match status" value="1"/>
</dbReference>
<dbReference type="EMBL" id="CP051217">
    <property type="protein sequence ID" value="QJB69166.1"/>
    <property type="molecule type" value="Genomic_DNA"/>
</dbReference>
<evidence type="ECO:0000313" key="2">
    <source>
        <dbReference type="EMBL" id="QJB69166.1"/>
    </source>
</evidence>
<accession>A0A6H2DND0</accession>
<keyword evidence="2" id="KW-0503">Monooxygenase</keyword>